<evidence type="ECO:0000313" key="2">
    <source>
        <dbReference type="EMBL" id="KRX06745.1"/>
    </source>
</evidence>
<reference evidence="2 3" key="1">
    <citation type="journal article" date="2015" name="Sci. Rep.">
        <title>Genome of the facultative scuticociliatosis pathogen Pseudocohnilembus persalinus provides insight into its virulence through horizontal gene transfer.</title>
        <authorList>
            <person name="Xiong J."/>
            <person name="Wang G."/>
            <person name="Cheng J."/>
            <person name="Tian M."/>
            <person name="Pan X."/>
            <person name="Warren A."/>
            <person name="Jiang C."/>
            <person name="Yuan D."/>
            <person name="Miao W."/>
        </authorList>
    </citation>
    <scope>NUCLEOTIDE SEQUENCE [LARGE SCALE GENOMIC DNA]</scope>
    <source>
        <strain evidence="2">36N120E</strain>
    </source>
</reference>
<organism evidence="2 3">
    <name type="scientific">Pseudocohnilembus persalinus</name>
    <name type="common">Ciliate</name>
    <dbReference type="NCBI Taxonomy" id="266149"/>
    <lineage>
        <taxon>Eukaryota</taxon>
        <taxon>Sar</taxon>
        <taxon>Alveolata</taxon>
        <taxon>Ciliophora</taxon>
        <taxon>Intramacronucleata</taxon>
        <taxon>Oligohymenophorea</taxon>
        <taxon>Scuticociliatia</taxon>
        <taxon>Philasterida</taxon>
        <taxon>Pseudocohnilembidae</taxon>
        <taxon>Pseudocohnilembus</taxon>
    </lineage>
</organism>
<evidence type="ECO:0000313" key="3">
    <source>
        <dbReference type="Proteomes" id="UP000054937"/>
    </source>
</evidence>
<dbReference type="InParanoid" id="A0A0V0QWH3"/>
<sequence length="642" mass="74771">MHDLQIKDLLAKNSGQQLNLQFYACLHEKYQPAHHRQKGGNNGQNNLHNKNMNKKEIGNVNTNAKKSQQIKWNFTINKVQNEDKLTREQMIENLLNMKKNMKNGKFFYKMRPGSRAPSPDEVDFNKLIKTVRRKSCYCQRCGKVSKYQRNMEAKYPESQIQQLILDEEQKAYLELQRQIKSSQLKKKTQRIIRAIDWAARLMKANINLEESNPRKGSFCRMDSSANGKSNKLKNNILSTLISKQQQQSYNQGQNLFQNQTYMPPSYQNTLTVGNIQNNDEQMFQISEFSNNKVLQKQQSLKPIEILDYSKEITNLKENQKSQAKIKINTNLDDSVGLENENMTQSLKYQGKNIPVILKQNQQKQQMQIMNQQRGSLDYIEDTLQSPLQNESPKYYVTKYFNQTANQNQNQFNNFSHQNQSCEKSKNYTPTQYWKSFKTKNQNKSAQIINNLKSDRKLADKALQETGISIKSNFTIQSASGTRKSTYRLKNSYKHDQVQNLKKGKNYNDSQKQKVTKNSFLEYIRTGSESKQRIYKNYKNLLSNGRQTSGDQVRQHYYVGNKNSNTTTSFYIKSPTSRVSTSEDRGNDKFINLQNQSNGIHQQKGKKNGVQDIQNFSSQAKYRINNQNNGNLQENNKNLQSNY</sequence>
<dbReference type="AlphaFoldDB" id="A0A0V0QWH3"/>
<proteinExistence type="predicted"/>
<comment type="caution">
    <text evidence="2">The sequence shown here is derived from an EMBL/GenBank/DDBJ whole genome shotgun (WGS) entry which is preliminary data.</text>
</comment>
<dbReference type="Proteomes" id="UP000054937">
    <property type="component" value="Unassembled WGS sequence"/>
</dbReference>
<accession>A0A0V0QWH3</accession>
<name>A0A0V0QWH3_PSEPJ</name>
<gene>
    <name evidence="2" type="ORF">PPERSA_09147</name>
</gene>
<feature type="compositionally biased region" description="Polar residues" evidence="1">
    <location>
        <begin position="561"/>
        <end position="579"/>
    </location>
</feature>
<dbReference type="EMBL" id="LDAU01000092">
    <property type="protein sequence ID" value="KRX06745.1"/>
    <property type="molecule type" value="Genomic_DNA"/>
</dbReference>
<keyword evidence="3" id="KW-1185">Reference proteome</keyword>
<feature type="region of interest" description="Disordered" evidence="1">
    <location>
        <begin position="561"/>
        <end position="585"/>
    </location>
</feature>
<evidence type="ECO:0000256" key="1">
    <source>
        <dbReference type="SAM" id="MobiDB-lite"/>
    </source>
</evidence>
<protein>
    <submittedName>
        <fullName evidence="2">Uncharacterized protein</fullName>
    </submittedName>
</protein>